<feature type="transmembrane region" description="Helical" evidence="7">
    <location>
        <begin position="349"/>
        <end position="371"/>
    </location>
</feature>
<reference evidence="10" key="1">
    <citation type="submission" date="2017-08" db="EMBL/GenBank/DDBJ databases">
        <title>Draft genome sequence of Lactococcus sp. strain Rs-Y01, isolated from the gut of the lower termite Reticulitermes speratus.</title>
        <authorList>
            <person name="Ohkuma M."/>
            <person name="Yuki M."/>
        </authorList>
    </citation>
    <scope>NUCLEOTIDE SEQUENCE [LARGE SCALE GENOMIC DNA]</scope>
    <source>
        <strain evidence="10">Rs-Y01</strain>
    </source>
</reference>
<evidence type="ECO:0000256" key="4">
    <source>
        <dbReference type="ARBA" id="ARBA00022692"/>
    </source>
</evidence>
<feature type="transmembrane region" description="Helical" evidence="7">
    <location>
        <begin position="259"/>
        <end position="283"/>
    </location>
</feature>
<keyword evidence="5 7" id="KW-1133">Transmembrane helix</keyword>
<feature type="transmembrane region" description="Helical" evidence="7">
    <location>
        <begin position="156"/>
        <end position="177"/>
    </location>
</feature>
<dbReference type="InterPro" id="IPR036259">
    <property type="entry name" value="MFS_trans_sf"/>
</dbReference>
<dbReference type="GO" id="GO:0005886">
    <property type="term" value="C:plasma membrane"/>
    <property type="evidence" value="ECO:0007669"/>
    <property type="project" value="UniProtKB-SubCell"/>
</dbReference>
<dbReference type="PANTHER" id="PTHR42718:SF46">
    <property type="entry name" value="BLR6921 PROTEIN"/>
    <property type="match status" value="1"/>
</dbReference>
<proteinExistence type="predicted"/>
<name>A0A224X9R4_9LACT</name>
<feature type="transmembrane region" description="Helical" evidence="7">
    <location>
        <begin position="221"/>
        <end position="239"/>
    </location>
</feature>
<comment type="caution">
    <text evidence="9">The sequence shown here is derived from an EMBL/GenBank/DDBJ whole genome shotgun (WGS) entry which is preliminary data.</text>
</comment>
<evidence type="ECO:0000256" key="2">
    <source>
        <dbReference type="ARBA" id="ARBA00022448"/>
    </source>
</evidence>
<evidence type="ECO:0000256" key="3">
    <source>
        <dbReference type="ARBA" id="ARBA00022475"/>
    </source>
</evidence>
<sequence>MLAAWTLTLAAIAPMLDATMVNIAVKALTQDFSTSLSVIQWGMTGYILALAVAVPISGWLMNHFNGKRVLILAVLAFGLTSVLAGLSWRVEIFIFFRLLQGFSAGIITPLMATLLVKTAGPENIGKVIAIVTTPMIFGPIFGPVLGGFIIEFSSWQWIFYINIAVVAATVPLMMRNLPDFPAFNRESRLDIVGILLLAAMSVAFIFGVSKAADQASFTNPTTLIWLGLGLALLLAYIVYDRRTTHQTVLPLTLFRHTTFKATSIGLFLANIAIMGPMLILPLFFQNMLELTTIEAALALMPQGLGMLITRPYIGRMIDQVGAKKVVLVSVVLSIIGSLPLILVTSHTSLIWLSVLLFIRGMSIGGITIPLSSDAYTGLDERELPQASVGANVIENLGSGFGTALLATVVASVTVTNGILSGFHMGFLVSVIILALISLPALFLTDKAQLS</sequence>
<comment type="subcellular location">
    <subcellularLocation>
        <location evidence="1">Cell membrane</location>
        <topology evidence="1">Multi-pass membrane protein</topology>
    </subcellularLocation>
</comment>
<dbReference type="PANTHER" id="PTHR42718">
    <property type="entry name" value="MAJOR FACILITATOR SUPERFAMILY MULTIDRUG TRANSPORTER MFSC"/>
    <property type="match status" value="1"/>
</dbReference>
<keyword evidence="2" id="KW-0813">Transport</keyword>
<feature type="transmembrane region" description="Helical" evidence="7">
    <location>
        <begin position="94"/>
        <end position="115"/>
    </location>
</feature>
<dbReference type="InterPro" id="IPR020846">
    <property type="entry name" value="MFS_dom"/>
</dbReference>
<feature type="domain" description="Major facilitator superfamily (MFS) profile" evidence="8">
    <location>
        <begin position="3"/>
        <end position="448"/>
    </location>
</feature>
<dbReference type="GO" id="GO:0022857">
    <property type="term" value="F:transmembrane transporter activity"/>
    <property type="evidence" value="ECO:0007669"/>
    <property type="project" value="InterPro"/>
</dbReference>
<keyword evidence="6 7" id="KW-0472">Membrane</keyword>
<dbReference type="SUPFAM" id="SSF103473">
    <property type="entry name" value="MFS general substrate transporter"/>
    <property type="match status" value="1"/>
</dbReference>
<feature type="transmembrane region" description="Helical" evidence="7">
    <location>
        <begin position="42"/>
        <end position="62"/>
    </location>
</feature>
<feature type="transmembrane region" description="Helical" evidence="7">
    <location>
        <begin position="392"/>
        <end position="412"/>
    </location>
</feature>
<feature type="transmembrane region" description="Helical" evidence="7">
    <location>
        <begin position="189"/>
        <end position="209"/>
    </location>
</feature>
<keyword evidence="3" id="KW-1003">Cell membrane</keyword>
<feature type="transmembrane region" description="Helical" evidence="7">
    <location>
        <begin position="325"/>
        <end position="343"/>
    </location>
</feature>
<dbReference type="PROSITE" id="PS50850">
    <property type="entry name" value="MFS"/>
    <property type="match status" value="1"/>
</dbReference>
<dbReference type="Gene3D" id="1.20.1250.20">
    <property type="entry name" value="MFS general substrate transporter like domains"/>
    <property type="match status" value="1"/>
</dbReference>
<evidence type="ECO:0000256" key="1">
    <source>
        <dbReference type="ARBA" id="ARBA00004651"/>
    </source>
</evidence>
<dbReference type="Proteomes" id="UP000218689">
    <property type="component" value="Unassembled WGS sequence"/>
</dbReference>
<keyword evidence="10" id="KW-1185">Reference proteome</keyword>
<evidence type="ECO:0000313" key="10">
    <source>
        <dbReference type="Proteomes" id="UP000218689"/>
    </source>
</evidence>
<protein>
    <recommendedName>
        <fullName evidence="8">Major facilitator superfamily (MFS) profile domain-containing protein</fullName>
    </recommendedName>
</protein>
<feature type="transmembrane region" description="Helical" evidence="7">
    <location>
        <begin position="295"/>
        <end position="313"/>
    </location>
</feature>
<feature type="transmembrane region" description="Helical" evidence="7">
    <location>
        <begin position="424"/>
        <end position="444"/>
    </location>
</feature>
<dbReference type="AlphaFoldDB" id="A0A224X9R4"/>
<dbReference type="Gene3D" id="1.20.1720.10">
    <property type="entry name" value="Multidrug resistance protein D"/>
    <property type="match status" value="1"/>
</dbReference>
<feature type="transmembrane region" description="Helical" evidence="7">
    <location>
        <begin position="69"/>
        <end position="88"/>
    </location>
</feature>
<dbReference type="InterPro" id="IPR004638">
    <property type="entry name" value="EmrB-like"/>
</dbReference>
<dbReference type="Pfam" id="PF07690">
    <property type="entry name" value="MFS_1"/>
    <property type="match status" value="1"/>
</dbReference>
<evidence type="ECO:0000313" key="9">
    <source>
        <dbReference type="EMBL" id="GAX48010.1"/>
    </source>
</evidence>
<evidence type="ECO:0000256" key="7">
    <source>
        <dbReference type="SAM" id="Phobius"/>
    </source>
</evidence>
<accession>A0A224X9R4</accession>
<evidence type="ECO:0000256" key="6">
    <source>
        <dbReference type="ARBA" id="ARBA00023136"/>
    </source>
</evidence>
<organism evidence="9 10">
    <name type="scientific">Pseudolactococcus reticulitermitis</name>
    <dbReference type="NCBI Taxonomy" id="2025039"/>
    <lineage>
        <taxon>Bacteria</taxon>
        <taxon>Bacillati</taxon>
        <taxon>Bacillota</taxon>
        <taxon>Bacilli</taxon>
        <taxon>Lactobacillales</taxon>
        <taxon>Streptococcaceae</taxon>
        <taxon>Pseudolactococcus</taxon>
    </lineage>
</organism>
<dbReference type="NCBIfam" id="TIGR00711">
    <property type="entry name" value="efflux_EmrB"/>
    <property type="match status" value="1"/>
</dbReference>
<dbReference type="EMBL" id="BEDT01000004">
    <property type="protein sequence ID" value="GAX48010.1"/>
    <property type="molecule type" value="Genomic_DNA"/>
</dbReference>
<evidence type="ECO:0000256" key="5">
    <source>
        <dbReference type="ARBA" id="ARBA00022989"/>
    </source>
</evidence>
<dbReference type="InterPro" id="IPR011701">
    <property type="entry name" value="MFS"/>
</dbReference>
<feature type="transmembrane region" description="Helical" evidence="7">
    <location>
        <begin position="127"/>
        <end position="150"/>
    </location>
</feature>
<keyword evidence="4 7" id="KW-0812">Transmembrane</keyword>
<gene>
    <name evidence="9" type="ORF">RsY01_1624</name>
</gene>
<evidence type="ECO:0000259" key="8">
    <source>
        <dbReference type="PROSITE" id="PS50850"/>
    </source>
</evidence>